<dbReference type="RefSeq" id="WP_105052526.1">
    <property type="nucleotide sequence ID" value="NZ_BMYG01000007.1"/>
</dbReference>
<evidence type="ECO:0000313" key="1">
    <source>
        <dbReference type="EMBL" id="PQJ54017.1"/>
    </source>
</evidence>
<accession>A0A2S7UVN8</accession>
<reference evidence="1 2" key="1">
    <citation type="submission" date="2016-12" db="EMBL/GenBank/DDBJ databases">
        <title>Diversity of luminous bacteria.</title>
        <authorList>
            <person name="Yoshizawa S."/>
            <person name="Kogure K."/>
        </authorList>
    </citation>
    <scope>NUCLEOTIDE SEQUENCE [LARGE SCALE GENOMIC DNA]</scope>
    <source>
        <strain evidence="1 2">SA4-48</strain>
    </source>
</reference>
<proteinExistence type="predicted"/>
<evidence type="ECO:0008006" key="3">
    <source>
        <dbReference type="Google" id="ProtNLM"/>
    </source>
</evidence>
<dbReference type="EMBL" id="MSCH01000003">
    <property type="protein sequence ID" value="PQJ54017.1"/>
    <property type="molecule type" value="Genomic_DNA"/>
</dbReference>
<comment type="caution">
    <text evidence="1">The sequence shown here is derived from an EMBL/GenBank/DDBJ whole genome shotgun (WGS) entry which is preliminary data.</text>
</comment>
<organism evidence="1 2">
    <name type="scientific">Psychrosphaera saromensis</name>
    <dbReference type="NCBI Taxonomy" id="716813"/>
    <lineage>
        <taxon>Bacteria</taxon>
        <taxon>Pseudomonadati</taxon>
        <taxon>Pseudomonadota</taxon>
        <taxon>Gammaproteobacteria</taxon>
        <taxon>Alteromonadales</taxon>
        <taxon>Pseudoalteromonadaceae</taxon>
        <taxon>Psychrosphaera</taxon>
    </lineage>
</organism>
<keyword evidence="2" id="KW-1185">Reference proteome</keyword>
<protein>
    <recommendedName>
        <fullName evidence="3">DUF2971 domain-containing protein</fullName>
    </recommendedName>
</protein>
<name>A0A2S7UVN8_9GAMM</name>
<dbReference type="Pfam" id="PF11185">
    <property type="entry name" value="DUF2971"/>
    <property type="match status" value="1"/>
</dbReference>
<gene>
    <name evidence="1" type="ORF">BTO11_10395</name>
</gene>
<sequence length="184" mass="21416">MRVYYFTNEEFGLSNIINERVKISLLDDLNDPFEFLGVDLSDKEVRKAFKAARNEAVKTAGVICFCRDWKNPLMWGHYGDKHKGMCLGFDIDDIHIKEVNYFPYMMAPSIDMNKEFGGLTEEIVEKLMCTKYEGWKYENEVRVLVELKEKDSSGLYFTDFKGNMALKEIFLGPRSNLNFDQVAK</sequence>
<dbReference type="OrthoDB" id="4119964at2"/>
<evidence type="ECO:0000313" key="2">
    <source>
        <dbReference type="Proteomes" id="UP000239007"/>
    </source>
</evidence>
<dbReference type="Proteomes" id="UP000239007">
    <property type="component" value="Unassembled WGS sequence"/>
</dbReference>
<dbReference type="AlphaFoldDB" id="A0A2S7UVN8"/>
<dbReference type="InterPro" id="IPR021352">
    <property type="entry name" value="DUF2971"/>
</dbReference>